<dbReference type="GO" id="GO:0016020">
    <property type="term" value="C:membrane"/>
    <property type="evidence" value="ECO:0007669"/>
    <property type="project" value="GOC"/>
</dbReference>
<keyword evidence="4 7" id="KW-0276">Fatty acid metabolism</keyword>
<evidence type="ECO:0000256" key="6">
    <source>
        <dbReference type="ARBA" id="ARBA00023160"/>
    </source>
</evidence>
<comment type="similarity">
    <text evidence="7">Belongs to the acyl carrier protein (ACP) family.</text>
</comment>
<dbReference type="GO" id="GO:0005829">
    <property type="term" value="C:cytosol"/>
    <property type="evidence" value="ECO:0007669"/>
    <property type="project" value="TreeGrafter"/>
</dbReference>
<dbReference type="Proteomes" id="UP000046155">
    <property type="component" value="Unassembled WGS sequence"/>
</dbReference>
<comment type="PTM">
    <text evidence="7">4'-phosphopantetheine is transferred from CoA to a specific serine of apo-ACP by AcpS. This modification is essential for activity because fatty acids are bound in thioester linkage to the sulfhydryl of the prosthetic group.</text>
</comment>
<sequence length="80" mass="9134">MPELIFAKIKPVLEKQFIFEGELTLKTRFLEDLGADSLDIVQLLSDLEDMFEIKMPPEDLVNIQTVGDIVDYIARHTSPV</sequence>
<dbReference type="PANTHER" id="PTHR20863:SF76">
    <property type="entry name" value="CARRIER DOMAIN-CONTAINING PROTEIN"/>
    <property type="match status" value="1"/>
</dbReference>
<keyword evidence="1 7" id="KW-0596">Phosphopantetheine</keyword>
<dbReference type="PROSITE" id="PS50075">
    <property type="entry name" value="CARRIER"/>
    <property type="match status" value="1"/>
</dbReference>
<comment type="subcellular location">
    <subcellularLocation>
        <location evidence="7">Cytoplasm</location>
    </subcellularLocation>
</comment>
<comment type="function">
    <text evidence="7">Carrier of the growing fatty acid chain in fatty acid biosynthesis.</text>
</comment>
<evidence type="ECO:0000313" key="9">
    <source>
        <dbReference type="EMBL" id="CEO87545.1"/>
    </source>
</evidence>
<keyword evidence="6 7" id="KW-0275">Fatty acid biosynthesis</keyword>
<dbReference type="RefSeq" id="WP_269746086.1">
    <property type="nucleotide sequence ID" value="NZ_CDRZ01000015.1"/>
</dbReference>
<dbReference type="Gene3D" id="1.10.1200.10">
    <property type="entry name" value="ACP-like"/>
    <property type="match status" value="1"/>
</dbReference>
<evidence type="ECO:0000256" key="7">
    <source>
        <dbReference type="HAMAP-Rule" id="MF_01217"/>
    </source>
</evidence>
<dbReference type="SUPFAM" id="SSF47336">
    <property type="entry name" value="ACP-like"/>
    <property type="match status" value="1"/>
</dbReference>
<comment type="pathway">
    <text evidence="7">Lipid metabolism; fatty acid biosynthesis.</text>
</comment>
<evidence type="ECO:0000259" key="8">
    <source>
        <dbReference type="PROSITE" id="PS50075"/>
    </source>
</evidence>
<dbReference type="UniPathway" id="UPA00094"/>
<dbReference type="GO" id="GO:0000035">
    <property type="term" value="F:acyl binding"/>
    <property type="evidence" value="ECO:0007669"/>
    <property type="project" value="TreeGrafter"/>
</dbReference>
<dbReference type="InterPro" id="IPR003231">
    <property type="entry name" value="ACP"/>
</dbReference>
<dbReference type="AlphaFoldDB" id="A0A0B7MBV7"/>
<organism evidence="9 10">
    <name type="scientific">Syntrophaceticus schinkii</name>
    <dbReference type="NCBI Taxonomy" id="499207"/>
    <lineage>
        <taxon>Bacteria</taxon>
        <taxon>Bacillati</taxon>
        <taxon>Bacillota</taxon>
        <taxon>Clostridia</taxon>
        <taxon>Thermoanaerobacterales</taxon>
        <taxon>Thermoanaerobacterales Family III. Incertae Sedis</taxon>
        <taxon>Syntrophaceticus</taxon>
    </lineage>
</organism>
<evidence type="ECO:0000313" key="10">
    <source>
        <dbReference type="Proteomes" id="UP000046155"/>
    </source>
</evidence>
<accession>A0A0B7MBV7</accession>
<dbReference type="InterPro" id="IPR006162">
    <property type="entry name" value="Ppantetheine_attach_site"/>
</dbReference>
<dbReference type="GO" id="GO:0000036">
    <property type="term" value="F:acyl carrier activity"/>
    <property type="evidence" value="ECO:0007669"/>
    <property type="project" value="UniProtKB-UniRule"/>
</dbReference>
<name>A0A0B7MBV7_9FIRM</name>
<dbReference type="PANTHER" id="PTHR20863">
    <property type="entry name" value="ACYL CARRIER PROTEIN"/>
    <property type="match status" value="1"/>
</dbReference>
<dbReference type="Pfam" id="PF00550">
    <property type="entry name" value="PP-binding"/>
    <property type="match status" value="1"/>
</dbReference>
<dbReference type="HAMAP" id="MF_01217">
    <property type="entry name" value="Acyl_carrier"/>
    <property type="match status" value="1"/>
</dbReference>
<dbReference type="NCBIfam" id="NF002150">
    <property type="entry name" value="PRK00982.1-4"/>
    <property type="match status" value="1"/>
</dbReference>
<dbReference type="InterPro" id="IPR036736">
    <property type="entry name" value="ACP-like_sf"/>
</dbReference>
<gene>
    <name evidence="7 9" type="primary">acpP</name>
    <name evidence="9" type="ORF">SSCH_1110009</name>
</gene>
<dbReference type="EMBL" id="CDRZ01000015">
    <property type="protein sequence ID" value="CEO87545.1"/>
    <property type="molecule type" value="Genomic_DNA"/>
</dbReference>
<feature type="domain" description="Carrier" evidence="8">
    <location>
        <begin position="3"/>
        <end position="77"/>
    </location>
</feature>
<proteinExistence type="inferred from homology"/>
<keyword evidence="2 7" id="KW-0444">Lipid biosynthesis</keyword>
<dbReference type="PROSITE" id="PS00012">
    <property type="entry name" value="PHOSPHOPANTETHEINE"/>
    <property type="match status" value="1"/>
</dbReference>
<keyword evidence="3 7" id="KW-0597">Phosphoprotein</keyword>
<evidence type="ECO:0000256" key="3">
    <source>
        <dbReference type="ARBA" id="ARBA00022553"/>
    </source>
</evidence>
<keyword evidence="10" id="KW-1185">Reference proteome</keyword>
<dbReference type="GO" id="GO:0009245">
    <property type="term" value="P:lipid A biosynthetic process"/>
    <property type="evidence" value="ECO:0007669"/>
    <property type="project" value="TreeGrafter"/>
</dbReference>
<evidence type="ECO:0000256" key="5">
    <source>
        <dbReference type="ARBA" id="ARBA00023098"/>
    </source>
</evidence>
<evidence type="ECO:0000256" key="4">
    <source>
        <dbReference type="ARBA" id="ARBA00022832"/>
    </source>
</evidence>
<protein>
    <recommendedName>
        <fullName evidence="7">Acyl carrier protein</fullName>
        <shortName evidence="7">ACP</shortName>
    </recommendedName>
</protein>
<keyword evidence="5 7" id="KW-0443">Lipid metabolism</keyword>
<reference evidence="10" key="1">
    <citation type="submission" date="2015-01" db="EMBL/GenBank/DDBJ databases">
        <authorList>
            <person name="Manzoor Shahid"/>
            <person name="Zubair Saima"/>
        </authorList>
    </citation>
    <scope>NUCLEOTIDE SEQUENCE [LARGE SCALE GENOMIC DNA]</scope>
    <source>
        <strain evidence="10">Sp3</strain>
    </source>
</reference>
<evidence type="ECO:0000256" key="1">
    <source>
        <dbReference type="ARBA" id="ARBA00022450"/>
    </source>
</evidence>
<dbReference type="InterPro" id="IPR009081">
    <property type="entry name" value="PP-bd_ACP"/>
</dbReference>
<feature type="modified residue" description="O-(pantetheine 4'-phosphoryl)serine" evidence="7">
    <location>
        <position position="37"/>
    </location>
</feature>
<evidence type="ECO:0000256" key="2">
    <source>
        <dbReference type="ARBA" id="ARBA00022516"/>
    </source>
</evidence>
<keyword evidence="7" id="KW-0963">Cytoplasm</keyword>